<reference evidence="1" key="1">
    <citation type="submission" date="2022-10" db="EMBL/GenBank/DDBJ databases">
        <title>Tapping the CABI collections for fungal endophytes: first genome assemblies for Collariella, Neodidymelliopsis, Ascochyta clinopodiicola, Didymella pomorum, Didymosphaeria variabile, Neocosmospora piperis and Neocucurbitaria cava.</title>
        <authorList>
            <person name="Hill R."/>
        </authorList>
    </citation>
    <scope>NUCLEOTIDE SEQUENCE</scope>
    <source>
        <strain evidence="1">IMI 366586</strain>
    </source>
</reference>
<dbReference type="Proteomes" id="UP001140502">
    <property type="component" value="Unassembled WGS sequence"/>
</dbReference>
<proteinExistence type="predicted"/>
<dbReference type="EMBL" id="JAPEUR010000044">
    <property type="protein sequence ID" value="KAJ4326143.1"/>
    <property type="molecule type" value="Genomic_DNA"/>
</dbReference>
<dbReference type="OrthoDB" id="5087296at2759"/>
<sequence>MASPRQIRGLEAHPQNFHHYRFRRANERAVEISITIPSRHKSRRDLDKSITKITSILEQVRQEMTIMAAEGPLSTDALGDLVEEARTMVKSATFIITRFYHDREEGLRTARQREYAALRQQGYGCILHRIHHALITIRYDFEAKTSQIVASRDSRMARLQDALHKVQVQKLALVAQGGTAPY</sequence>
<organism evidence="1 2">
    <name type="scientific">Fusarium piperis</name>
    <dbReference type="NCBI Taxonomy" id="1435070"/>
    <lineage>
        <taxon>Eukaryota</taxon>
        <taxon>Fungi</taxon>
        <taxon>Dikarya</taxon>
        <taxon>Ascomycota</taxon>
        <taxon>Pezizomycotina</taxon>
        <taxon>Sordariomycetes</taxon>
        <taxon>Hypocreomycetidae</taxon>
        <taxon>Hypocreales</taxon>
        <taxon>Nectriaceae</taxon>
        <taxon>Fusarium</taxon>
        <taxon>Fusarium solani species complex</taxon>
    </lineage>
</organism>
<dbReference type="AlphaFoldDB" id="A0A9W8WHU5"/>
<keyword evidence="2" id="KW-1185">Reference proteome</keyword>
<accession>A0A9W8WHU5</accession>
<evidence type="ECO:0000313" key="2">
    <source>
        <dbReference type="Proteomes" id="UP001140502"/>
    </source>
</evidence>
<protein>
    <submittedName>
        <fullName evidence="1">Uncharacterized protein</fullName>
    </submittedName>
</protein>
<evidence type="ECO:0000313" key="1">
    <source>
        <dbReference type="EMBL" id="KAJ4326143.1"/>
    </source>
</evidence>
<name>A0A9W8WHU5_9HYPO</name>
<comment type="caution">
    <text evidence="1">The sequence shown here is derived from an EMBL/GenBank/DDBJ whole genome shotgun (WGS) entry which is preliminary data.</text>
</comment>
<gene>
    <name evidence="1" type="ORF">N0V84_003193</name>
</gene>